<feature type="transmembrane region" description="Helical" evidence="1">
    <location>
        <begin position="79"/>
        <end position="99"/>
    </location>
</feature>
<keyword evidence="1" id="KW-0812">Transmembrane</keyword>
<accession>A0A4Z0LDC2</accession>
<evidence type="ECO:0000256" key="1">
    <source>
        <dbReference type="SAM" id="Phobius"/>
    </source>
</evidence>
<feature type="transmembrane region" description="Helical" evidence="1">
    <location>
        <begin position="12"/>
        <end position="35"/>
    </location>
</feature>
<evidence type="ECO:0000313" key="2">
    <source>
        <dbReference type="EMBL" id="TGD59877.1"/>
    </source>
</evidence>
<keyword evidence="3" id="KW-1185">Reference proteome</keyword>
<protein>
    <submittedName>
        <fullName evidence="2">Uncharacterized protein</fullName>
    </submittedName>
</protein>
<feature type="transmembrane region" description="Helical" evidence="1">
    <location>
        <begin position="188"/>
        <end position="205"/>
    </location>
</feature>
<reference evidence="2 3" key="1">
    <citation type="submission" date="2019-04" db="EMBL/GenBank/DDBJ databases">
        <title>Flavobacterium sp. strain DS2-A Genome sequencing and assembly.</title>
        <authorList>
            <person name="Kim I."/>
        </authorList>
    </citation>
    <scope>NUCLEOTIDE SEQUENCE [LARGE SCALE GENOMIC DNA]</scope>
    <source>
        <strain evidence="2 3">DS2-A</strain>
    </source>
</reference>
<comment type="caution">
    <text evidence="2">The sequence shown here is derived from an EMBL/GenBank/DDBJ whole genome shotgun (WGS) entry which is preliminary data.</text>
</comment>
<sequence>MNSSGTQDNLHWFSKLSLCFLAIVGAANTALFIIAPLLPFALAPLIIPAGLSTLAIAILFSVGFSIYWHNKEKKGKANAVLYISWLTTLLRYWIAFLLFDFGYQKLFEVNFNYSYHINDTLVSQLNGQELTWVYYGYSYNLAVILALFQIIGSFLLLFRRSVLAGVAVLLPVIANIVLINMFYHIGPITLFTSVQIALGLTYLLWQHKTAIISFFKECKDMLPTIGSNMARPVARLACILLPCLFVYYYNHNVHLSKKYFGKWKVEAMTRNGKPVAENEWQKDSLAWKTIYIEERGKMYYCPNPYMYVDSTSIFMKYDYDDARNTLKVISYEKNPQRPDTIPVTVTRFQEKSMQWDMVFDKNAVHMALRKVE</sequence>
<name>A0A4Z0LDC2_9FLAO</name>
<dbReference type="RefSeq" id="WP_135525083.1">
    <property type="nucleotide sequence ID" value="NZ_SRLH01000001.1"/>
</dbReference>
<dbReference type="OrthoDB" id="654744at2"/>
<feature type="transmembrane region" description="Helical" evidence="1">
    <location>
        <begin position="162"/>
        <end position="182"/>
    </location>
</feature>
<keyword evidence="1" id="KW-0472">Membrane</keyword>
<dbReference type="Proteomes" id="UP000297407">
    <property type="component" value="Unassembled WGS sequence"/>
</dbReference>
<proteinExistence type="predicted"/>
<gene>
    <name evidence="2" type="ORF">E4635_02805</name>
</gene>
<dbReference type="EMBL" id="SRLH01000001">
    <property type="protein sequence ID" value="TGD59877.1"/>
    <property type="molecule type" value="Genomic_DNA"/>
</dbReference>
<feature type="transmembrane region" description="Helical" evidence="1">
    <location>
        <begin position="41"/>
        <end position="67"/>
    </location>
</feature>
<keyword evidence="1" id="KW-1133">Transmembrane helix</keyword>
<evidence type="ECO:0000313" key="3">
    <source>
        <dbReference type="Proteomes" id="UP000297407"/>
    </source>
</evidence>
<organism evidence="2 3">
    <name type="scientific">Flavobacterium humi</name>
    <dbReference type="NCBI Taxonomy" id="2562683"/>
    <lineage>
        <taxon>Bacteria</taxon>
        <taxon>Pseudomonadati</taxon>
        <taxon>Bacteroidota</taxon>
        <taxon>Flavobacteriia</taxon>
        <taxon>Flavobacteriales</taxon>
        <taxon>Flavobacteriaceae</taxon>
        <taxon>Flavobacterium</taxon>
    </lineage>
</organism>
<dbReference type="AlphaFoldDB" id="A0A4Z0LDC2"/>
<feature type="transmembrane region" description="Helical" evidence="1">
    <location>
        <begin position="137"/>
        <end position="157"/>
    </location>
</feature>